<dbReference type="EC" id="3.5.1.2" evidence="10"/>
<evidence type="ECO:0000313" key="14">
    <source>
        <dbReference type="Proteomes" id="UP000007030"/>
    </source>
</evidence>
<evidence type="ECO:0000256" key="7">
    <source>
        <dbReference type="ARBA" id="ARBA00023239"/>
    </source>
</evidence>
<dbReference type="GO" id="GO:0005737">
    <property type="term" value="C:cytoplasm"/>
    <property type="evidence" value="ECO:0007669"/>
    <property type="project" value="UniProtKB-SubCell"/>
</dbReference>
<comment type="subunit">
    <text evidence="2 10">Heterodimer of HisH and HisF.</text>
</comment>
<dbReference type="RefSeq" id="WP_013703451.1">
    <property type="nucleotide sequence ID" value="NC_015387.1"/>
</dbReference>
<dbReference type="SUPFAM" id="SSF52317">
    <property type="entry name" value="Class I glutamine amidotransferase-like"/>
    <property type="match status" value="1"/>
</dbReference>
<evidence type="ECO:0000256" key="6">
    <source>
        <dbReference type="ARBA" id="ARBA00023102"/>
    </source>
</evidence>
<evidence type="ECO:0000256" key="10">
    <source>
        <dbReference type="HAMAP-Rule" id="MF_00278"/>
    </source>
</evidence>
<feature type="active site" evidence="10 11">
    <location>
        <position position="180"/>
    </location>
</feature>
<dbReference type="EC" id="4.3.2.10" evidence="10"/>
<keyword evidence="14" id="KW-1185">Reference proteome</keyword>
<dbReference type="Proteomes" id="UP000007030">
    <property type="component" value="Chromosome"/>
</dbReference>
<comment type="function">
    <text evidence="10">IGPS catalyzes the conversion of PRFAR and glutamine to IGP, AICAR and glutamate. The HisH subunit catalyzes the hydrolysis of glutamine to glutamate and ammonia as part of the synthesis of IGP and AICAR. The resulting ammonia molecule is channeled to the active site of HisF.</text>
</comment>
<keyword evidence="4 10" id="KW-0378">Hydrolase</keyword>
<dbReference type="InterPro" id="IPR010139">
    <property type="entry name" value="Imidazole-glycPsynth_HisH"/>
</dbReference>
<evidence type="ECO:0000256" key="5">
    <source>
        <dbReference type="ARBA" id="ARBA00022962"/>
    </source>
</evidence>
<dbReference type="InterPro" id="IPR029062">
    <property type="entry name" value="Class_I_gatase-like"/>
</dbReference>
<comment type="subcellular location">
    <subcellularLocation>
        <location evidence="10">Cytoplasm</location>
    </subcellularLocation>
</comment>
<keyword evidence="5 10" id="KW-0315">Glutamine amidotransferase</keyword>
<comment type="catalytic activity">
    <reaction evidence="9 10">
        <text>L-glutamine + H2O = L-glutamate + NH4(+)</text>
        <dbReference type="Rhea" id="RHEA:15889"/>
        <dbReference type="ChEBI" id="CHEBI:15377"/>
        <dbReference type="ChEBI" id="CHEBI:28938"/>
        <dbReference type="ChEBI" id="CHEBI:29985"/>
        <dbReference type="ChEBI" id="CHEBI:58359"/>
        <dbReference type="EC" id="3.5.1.2"/>
    </reaction>
</comment>
<evidence type="ECO:0000256" key="8">
    <source>
        <dbReference type="ARBA" id="ARBA00047838"/>
    </source>
</evidence>
<dbReference type="PANTHER" id="PTHR42701:SF1">
    <property type="entry name" value="IMIDAZOLE GLYCEROL PHOSPHATE SYNTHASE SUBUNIT HISH"/>
    <property type="match status" value="1"/>
</dbReference>
<dbReference type="PROSITE" id="PS51273">
    <property type="entry name" value="GATASE_TYPE_1"/>
    <property type="match status" value="1"/>
</dbReference>
<sequence length="199" mass="21348">MRALLIDYGSGNLRSAAKALEAAGFRVRVSADPREAARAELLVLPGQGHFGQVMGAFRASGFEEAVRAHLEAGRPFLGICVGLQLLYEGSEEAPGHPGLGVIPGTVRRFAARKVPHMGWNPVRFDPDSAFASLEGRHFYFVHSYYGPVVDGTVGTSEYAGTPFTAVYARGLVVAPQFHPEKSGRAGLVFLEALRAYFAA</sequence>
<dbReference type="InterPro" id="IPR017926">
    <property type="entry name" value="GATASE"/>
</dbReference>
<proteinExistence type="inferred from homology"/>
<dbReference type="OrthoDB" id="9807137at2"/>
<dbReference type="GO" id="GO:0000105">
    <property type="term" value="P:L-histidine biosynthetic process"/>
    <property type="evidence" value="ECO:0007669"/>
    <property type="project" value="UniProtKB-UniRule"/>
</dbReference>
<gene>
    <name evidence="10" type="primary">hisH</name>
    <name evidence="13" type="ordered locus">Marky_0649</name>
</gene>
<protein>
    <recommendedName>
        <fullName evidence="10">Imidazole glycerol phosphate synthase subunit HisH</fullName>
        <ecNumber evidence="10">4.3.2.10</ecNumber>
    </recommendedName>
    <alternativeName>
        <fullName evidence="10">IGP synthase glutaminase subunit</fullName>
        <ecNumber evidence="10">3.5.1.2</ecNumber>
    </alternativeName>
    <alternativeName>
        <fullName evidence="10">IGP synthase subunit HisH</fullName>
    </alternativeName>
    <alternativeName>
        <fullName evidence="10">ImGP synthase subunit HisH</fullName>
        <shortName evidence="10">IGPS subunit HisH</shortName>
    </alternativeName>
</protein>
<dbReference type="GO" id="GO:0000107">
    <property type="term" value="F:imidazoleglycerol-phosphate synthase activity"/>
    <property type="evidence" value="ECO:0007669"/>
    <property type="project" value="UniProtKB-UniRule"/>
</dbReference>
<dbReference type="NCBIfam" id="TIGR01855">
    <property type="entry name" value="IMP_synth_hisH"/>
    <property type="match status" value="1"/>
</dbReference>
<dbReference type="AlphaFoldDB" id="F2NQ88"/>
<dbReference type="Gene3D" id="3.40.50.880">
    <property type="match status" value="1"/>
</dbReference>
<dbReference type="KEGG" id="mhd:Marky_0649"/>
<evidence type="ECO:0000256" key="4">
    <source>
        <dbReference type="ARBA" id="ARBA00022801"/>
    </source>
</evidence>
<evidence type="ECO:0000256" key="9">
    <source>
        <dbReference type="ARBA" id="ARBA00049534"/>
    </source>
</evidence>
<dbReference type="HOGENOM" id="CLU_071837_2_2_0"/>
<dbReference type="GO" id="GO:0004359">
    <property type="term" value="F:glutaminase activity"/>
    <property type="evidence" value="ECO:0007669"/>
    <property type="project" value="UniProtKB-EC"/>
</dbReference>
<dbReference type="CDD" id="cd01748">
    <property type="entry name" value="GATase1_IGP_Synthase"/>
    <property type="match status" value="1"/>
</dbReference>
<evidence type="ECO:0000313" key="13">
    <source>
        <dbReference type="EMBL" id="AEB11399.1"/>
    </source>
</evidence>
<reference evidence="13 14" key="1">
    <citation type="journal article" date="2012" name="Stand. Genomic Sci.">
        <title>Complete genome sequence of the aerobic, heterotroph Marinithermus hydrothermalis type strain (T1(T)) from a deep-sea hydrothermal vent chimney.</title>
        <authorList>
            <person name="Copeland A."/>
            <person name="Gu W."/>
            <person name="Yasawong M."/>
            <person name="Lapidus A."/>
            <person name="Lucas S."/>
            <person name="Deshpande S."/>
            <person name="Pagani I."/>
            <person name="Tapia R."/>
            <person name="Cheng J.F."/>
            <person name="Goodwin L.A."/>
            <person name="Pitluck S."/>
            <person name="Liolios K."/>
            <person name="Ivanova N."/>
            <person name="Mavromatis K."/>
            <person name="Mikhailova N."/>
            <person name="Pati A."/>
            <person name="Chen A."/>
            <person name="Palaniappan K."/>
            <person name="Land M."/>
            <person name="Pan C."/>
            <person name="Brambilla E.M."/>
            <person name="Rohde M."/>
            <person name="Tindall B.J."/>
            <person name="Sikorski J."/>
            <person name="Goker M."/>
            <person name="Detter J.C."/>
            <person name="Bristow J."/>
            <person name="Eisen J.A."/>
            <person name="Markowitz V."/>
            <person name="Hugenholtz P."/>
            <person name="Kyrpides N.C."/>
            <person name="Klenk H.P."/>
            <person name="Woyke T."/>
        </authorList>
    </citation>
    <scope>NUCLEOTIDE SEQUENCE [LARGE SCALE GENOMIC DNA]</scope>
    <source>
        <strain evidence="14">DSM 14884 / JCM 11576 / T1</strain>
    </source>
</reference>
<dbReference type="STRING" id="869210.Marky_0649"/>
<comment type="catalytic activity">
    <reaction evidence="8 10">
        <text>5-[(5-phospho-1-deoxy-D-ribulos-1-ylimino)methylamino]-1-(5-phospho-beta-D-ribosyl)imidazole-4-carboxamide + L-glutamine = D-erythro-1-(imidazol-4-yl)glycerol 3-phosphate + 5-amino-1-(5-phospho-beta-D-ribosyl)imidazole-4-carboxamide + L-glutamate + H(+)</text>
        <dbReference type="Rhea" id="RHEA:24793"/>
        <dbReference type="ChEBI" id="CHEBI:15378"/>
        <dbReference type="ChEBI" id="CHEBI:29985"/>
        <dbReference type="ChEBI" id="CHEBI:58278"/>
        <dbReference type="ChEBI" id="CHEBI:58359"/>
        <dbReference type="ChEBI" id="CHEBI:58475"/>
        <dbReference type="ChEBI" id="CHEBI:58525"/>
        <dbReference type="EC" id="4.3.2.10"/>
    </reaction>
</comment>
<feature type="domain" description="Glutamine amidotransferase" evidence="12">
    <location>
        <begin position="4"/>
        <end position="184"/>
    </location>
</feature>
<evidence type="ECO:0000259" key="12">
    <source>
        <dbReference type="Pfam" id="PF00117"/>
    </source>
</evidence>
<dbReference type="PANTHER" id="PTHR42701">
    <property type="entry name" value="IMIDAZOLE GLYCEROL PHOSPHATE SYNTHASE SUBUNIT HISH"/>
    <property type="match status" value="1"/>
</dbReference>
<keyword evidence="7 10" id="KW-0456">Lyase</keyword>
<dbReference type="HAMAP" id="MF_00278">
    <property type="entry name" value="HisH"/>
    <property type="match status" value="1"/>
</dbReference>
<dbReference type="eggNOG" id="COG0118">
    <property type="taxonomic scope" value="Bacteria"/>
</dbReference>
<dbReference type="UniPathway" id="UPA00031">
    <property type="reaction ID" value="UER00010"/>
</dbReference>
<evidence type="ECO:0000256" key="2">
    <source>
        <dbReference type="ARBA" id="ARBA00011152"/>
    </source>
</evidence>
<dbReference type="Pfam" id="PF00117">
    <property type="entry name" value="GATase"/>
    <property type="match status" value="1"/>
</dbReference>
<dbReference type="GO" id="GO:0016829">
    <property type="term" value="F:lyase activity"/>
    <property type="evidence" value="ECO:0007669"/>
    <property type="project" value="UniProtKB-KW"/>
</dbReference>
<evidence type="ECO:0000256" key="1">
    <source>
        <dbReference type="ARBA" id="ARBA00005091"/>
    </source>
</evidence>
<accession>F2NQ88</accession>
<organism evidence="13 14">
    <name type="scientific">Marinithermus hydrothermalis (strain DSM 14884 / JCM 11576 / T1)</name>
    <dbReference type="NCBI Taxonomy" id="869210"/>
    <lineage>
        <taxon>Bacteria</taxon>
        <taxon>Thermotogati</taxon>
        <taxon>Deinococcota</taxon>
        <taxon>Deinococci</taxon>
        <taxon>Thermales</taxon>
        <taxon>Thermaceae</taxon>
        <taxon>Marinithermus</taxon>
    </lineage>
</organism>
<name>F2NQ88_MARHT</name>
<keyword evidence="3 10" id="KW-0028">Amino-acid biosynthesis</keyword>
<dbReference type="PROSITE" id="PS51274">
    <property type="entry name" value="GATASE_COBBQ"/>
    <property type="match status" value="1"/>
</dbReference>
<evidence type="ECO:0000256" key="3">
    <source>
        <dbReference type="ARBA" id="ARBA00022605"/>
    </source>
</evidence>
<dbReference type="EMBL" id="CP002630">
    <property type="protein sequence ID" value="AEB11399.1"/>
    <property type="molecule type" value="Genomic_DNA"/>
</dbReference>
<dbReference type="PIRSF" id="PIRSF000495">
    <property type="entry name" value="Amidotransf_hisH"/>
    <property type="match status" value="1"/>
</dbReference>
<keyword evidence="10" id="KW-0963">Cytoplasm</keyword>
<keyword evidence="6 10" id="KW-0368">Histidine biosynthesis</keyword>
<evidence type="ECO:0000256" key="11">
    <source>
        <dbReference type="PIRSR" id="PIRSR000495-1"/>
    </source>
</evidence>
<feature type="active site" evidence="10 11">
    <location>
        <position position="178"/>
    </location>
</feature>
<feature type="active site" description="Nucleophile" evidence="10 11">
    <location>
        <position position="80"/>
    </location>
</feature>
<comment type="pathway">
    <text evidence="1 10">Amino-acid biosynthesis; L-histidine biosynthesis; L-histidine from 5-phospho-alpha-D-ribose 1-diphosphate: step 5/9.</text>
</comment>